<dbReference type="OrthoDB" id="2353542at2759"/>
<dbReference type="Proteomes" id="UP000789570">
    <property type="component" value="Unassembled WGS sequence"/>
</dbReference>
<dbReference type="Gene3D" id="1.10.510.10">
    <property type="entry name" value="Transferase(Phosphotransferase) domain 1"/>
    <property type="match status" value="1"/>
</dbReference>
<dbReference type="EMBL" id="CAJVPQ010000759">
    <property type="protein sequence ID" value="CAG8508149.1"/>
    <property type="molecule type" value="Genomic_DNA"/>
</dbReference>
<keyword evidence="2" id="KW-1185">Reference proteome</keyword>
<dbReference type="SUPFAM" id="SSF56112">
    <property type="entry name" value="Protein kinase-like (PK-like)"/>
    <property type="match status" value="1"/>
</dbReference>
<organism evidence="1 2">
    <name type="scientific">Funneliformis caledonium</name>
    <dbReference type="NCBI Taxonomy" id="1117310"/>
    <lineage>
        <taxon>Eukaryota</taxon>
        <taxon>Fungi</taxon>
        <taxon>Fungi incertae sedis</taxon>
        <taxon>Mucoromycota</taxon>
        <taxon>Glomeromycotina</taxon>
        <taxon>Glomeromycetes</taxon>
        <taxon>Glomerales</taxon>
        <taxon>Glomeraceae</taxon>
        <taxon>Funneliformis</taxon>
    </lineage>
</organism>
<gene>
    <name evidence="1" type="ORF">FCALED_LOCUS4055</name>
</gene>
<evidence type="ECO:0000313" key="2">
    <source>
        <dbReference type="Proteomes" id="UP000789570"/>
    </source>
</evidence>
<dbReference type="AlphaFoldDB" id="A0A9N8ZV42"/>
<accession>A0A9N8ZV42</accession>
<comment type="caution">
    <text evidence="1">The sequence shown here is derived from an EMBL/GenBank/DDBJ whole genome shotgun (WGS) entry which is preliminary data.</text>
</comment>
<evidence type="ECO:0000313" key="1">
    <source>
        <dbReference type="EMBL" id="CAG8508149.1"/>
    </source>
</evidence>
<feature type="non-terminal residue" evidence="1">
    <location>
        <position position="90"/>
    </location>
</feature>
<dbReference type="InterPro" id="IPR011009">
    <property type="entry name" value="Kinase-like_dom_sf"/>
</dbReference>
<proteinExistence type="predicted"/>
<sequence>TQKNILIHQKSIKLADFGLSKKNRAILPYVDPKVLMWQISSGRQPFYFEGVDYDLRLALNIINGESEEIIDGTPTEYSNIYQECWKYEPV</sequence>
<reference evidence="1" key="1">
    <citation type="submission" date="2021-06" db="EMBL/GenBank/DDBJ databases">
        <authorList>
            <person name="Kallberg Y."/>
            <person name="Tangrot J."/>
            <person name="Rosling A."/>
        </authorList>
    </citation>
    <scope>NUCLEOTIDE SEQUENCE</scope>
    <source>
        <strain evidence="1">UK204</strain>
    </source>
</reference>
<protein>
    <submittedName>
        <fullName evidence="1">14032_t:CDS:1</fullName>
    </submittedName>
</protein>
<name>A0A9N8ZV42_9GLOM</name>